<gene>
    <name evidence="2" type="ORF">QE207_02885</name>
</gene>
<evidence type="ECO:0000313" key="2">
    <source>
        <dbReference type="EMBL" id="WGL95586.1"/>
    </source>
</evidence>
<keyword evidence="1" id="KW-0812">Transmembrane</keyword>
<reference evidence="2" key="1">
    <citation type="submission" date="2023-04" db="EMBL/GenBank/DDBJ databases">
        <title>Genome dynamics across the evolutionary transition to endosymbiosis.</title>
        <authorList>
            <person name="Siozios S."/>
            <person name="Nadal-Jimenez P."/>
            <person name="Azagi T."/>
            <person name="Sprong H."/>
            <person name="Frost C.L."/>
            <person name="Parratt S.R."/>
            <person name="Taylor G."/>
            <person name="Brettell L."/>
            <person name="Lew K.C."/>
            <person name="Croft L."/>
            <person name="King K.C."/>
            <person name="Brockhurst M.A."/>
            <person name="Hypsa V."/>
            <person name="Novakova E."/>
            <person name="Darby A.C."/>
            <person name="Hurst G.D.D."/>
        </authorList>
    </citation>
    <scope>NUCLEOTIDE SEQUENCE</scope>
    <source>
        <strain evidence="2">AIh</strain>
    </source>
</reference>
<organism evidence="2 3">
    <name type="scientific">Arsenophonus nasoniae</name>
    <name type="common">son-killer infecting Nasonia vitripennis</name>
    <dbReference type="NCBI Taxonomy" id="638"/>
    <lineage>
        <taxon>Bacteria</taxon>
        <taxon>Pseudomonadati</taxon>
        <taxon>Pseudomonadota</taxon>
        <taxon>Gammaproteobacteria</taxon>
        <taxon>Enterobacterales</taxon>
        <taxon>Morganellaceae</taxon>
        <taxon>Arsenophonus</taxon>
    </lineage>
</organism>
<feature type="transmembrane region" description="Helical" evidence="1">
    <location>
        <begin position="6"/>
        <end position="23"/>
    </location>
</feature>
<feature type="transmembrane region" description="Helical" evidence="1">
    <location>
        <begin position="35"/>
        <end position="63"/>
    </location>
</feature>
<dbReference type="Proteomes" id="UP001177597">
    <property type="component" value="Chromosome"/>
</dbReference>
<name>A0AA95GAW3_9GAMM</name>
<accession>A0AA95GAW3</accession>
<feature type="transmembrane region" description="Helical" evidence="1">
    <location>
        <begin position="112"/>
        <end position="133"/>
    </location>
</feature>
<dbReference type="AlphaFoldDB" id="A0AA95GAW3"/>
<sequence>MNTIILVIVLISGYLYVINAVSARYKFKRSEGWEAYFHVAVCGVIFTTIAWLLCSILSMSGIFRWIYNSLLTNNIITNETINRVFPLSTANNASSNDIGLAVSPFKFADVKFAIFCISSMMLAWLSGLSIKWYTCRNMDSRIDALVKVVYNDPLESLLIEASVRCFPVIITLNSRKFYVGLVECPKFEHGKVDSLQLVPLLSGYRSKEELTINITTNYKRHYVNNGIRDEITDGQLSLSDFRVLVPYKGIESISFFDPETYSIFKEKEVADKKECTKLNSSYMGSNKDSK</sequence>
<protein>
    <submittedName>
        <fullName evidence="2">Uncharacterized protein</fullName>
    </submittedName>
</protein>
<proteinExistence type="predicted"/>
<evidence type="ECO:0000313" key="3">
    <source>
        <dbReference type="Proteomes" id="UP001177597"/>
    </source>
</evidence>
<dbReference type="EMBL" id="CP123498">
    <property type="protein sequence ID" value="WGL95586.1"/>
    <property type="molecule type" value="Genomic_DNA"/>
</dbReference>
<dbReference type="RefSeq" id="WP_280629460.1">
    <property type="nucleotide sequence ID" value="NZ_CP123498.1"/>
</dbReference>
<keyword evidence="1" id="KW-0472">Membrane</keyword>
<keyword evidence="1" id="KW-1133">Transmembrane helix</keyword>
<evidence type="ECO:0000256" key="1">
    <source>
        <dbReference type="SAM" id="Phobius"/>
    </source>
</evidence>